<dbReference type="OrthoDB" id="2687506at2759"/>
<evidence type="ECO:0000313" key="3">
    <source>
        <dbReference type="Proteomes" id="UP000689195"/>
    </source>
</evidence>
<keyword evidence="1" id="KW-0853">WD repeat</keyword>
<dbReference type="Pfam" id="PF00805">
    <property type="entry name" value="Pentapeptide"/>
    <property type="match status" value="1"/>
</dbReference>
<evidence type="ECO:0000313" key="2">
    <source>
        <dbReference type="EMBL" id="CAD8131800.1"/>
    </source>
</evidence>
<dbReference type="PROSITE" id="PS50294">
    <property type="entry name" value="WD_REPEATS_REGION"/>
    <property type="match status" value="1"/>
</dbReference>
<evidence type="ECO:0000256" key="1">
    <source>
        <dbReference type="PROSITE-ProRule" id="PRU00221"/>
    </source>
</evidence>
<keyword evidence="3" id="KW-1185">Reference proteome</keyword>
<dbReference type="EMBL" id="CAJJDO010000001">
    <property type="protein sequence ID" value="CAD8131800.1"/>
    <property type="molecule type" value="Genomic_DNA"/>
</dbReference>
<dbReference type="Proteomes" id="UP000689195">
    <property type="component" value="Unassembled WGS sequence"/>
</dbReference>
<sequence length="225" mass="26519">MGSNTLNLLVEMKADLKRCNLNGSELDNVDIRGVNLNGAMLFNCKWKNLKIKGLNKLHGHRNKVCSVCFSPDGNTLTFGNSDDSISIQDNKKLNYIQYICEQLVCNIKKQKYFIVCWQQLIPFIFPYFIFNQLVLQIYHPIHLRGLISFLQQRKISLFWITYYGYEYFINNLGQLHNFIMNKFSCEIELDDKFIKQIQFQSQNDEGYNFFQYINQCNLKLSSRCP</sequence>
<feature type="repeat" description="WD" evidence="1">
    <location>
        <begin position="57"/>
        <end position="89"/>
    </location>
</feature>
<name>A0A8S1RWL6_9CILI</name>
<proteinExistence type="predicted"/>
<dbReference type="InterPro" id="IPR001646">
    <property type="entry name" value="5peptide_repeat"/>
</dbReference>
<reference evidence="2" key="1">
    <citation type="submission" date="2021-01" db="EMBL/GenBank/DDBJ databases">
        <authorList>
            <consortium name="Genoscope - CEA"/>
            <person name="William W."/>
        </authorList>
    </citation>
    <scope>NUCLEOTIDE SEQUENCE</scope>
</reference>
<comment type="caution">
    <text evidence="2">The sequence shown here is derived from an EMBL/GenBank/DDBJ whole genome shotgun (WGS) entry which is preliminary data.</text>
</comment>
<organism evidence="2 3">
    <name type="scientific">Paramecium pentaurelia</name>
    <dbReference type="NCBI Taxonomy" id="43138"/>
    <lineage>
        <taxon>Eukaryota</taxon>
        <taxon>Sar</taxon>
        <taxon>Alveolata</taxon>
        <taxon>Ciliophora</taxon>
        <taxon>Intramacronucleata</taxon>
        <taxon>Oligohymenophorea</taxon>
        <taxon>Peniculida</taxon>
        <taxon>Parameciidae</taxon>
        <taxon>Paramecium</taxon>
    </lineage>
</organism>
<protein>
    <submittedName>
        <fullName evidence="2">Uncharacterized protein</fullName>
    </submittedName>
</protein>
<dbReference type="InterPro" id="IPR001680">
    <property type="entry name" value="WD40_rpt"/>
</dbReference>
<dbReference type="PROSITE" id="PS50082">
    <property type="entry name" value="WD_REPEATS_2"/>
    <property type="match status" value="1"/>
</dbReference>
<gene>
    <name evidence="2" type="ORF">PPENT_87.1.T0010292</name>
</gene>
<accession>A0A8S1RWL6</accession>
<dbReference type="PANTHER" id="PTHR45333">
    <property type="entry name" value="MEMBRANE PROTEIN-RELATED"/>
    <property type="match status" value="1"/>
</dbReference>
<dbReference type="PANTHER" id="PTHR45333:SF1">
    <property type="entry name" value="CHROMOSOME UNDETERMINED SCAFFOLD_625, WHOLE GENOME SHOTGUN SEQUENCE"/>
    <property type="match status" value="1"/>
</dbReference>
<dbReference type="AlphaFoldDB" id="A0A8S1RWL6"/>